<accession>T0Z5W3</accession>
<dbReference type="SUPFAM" id="SSF53335">
    <property type="entry name" value="S-adenosyl-L-methionine-dependent methyltransferases"/>
    <property type="match status" value="1"/>
</dbReference>
<reference evidence="8" key="2">
    <citation type="journal article" date="2014" name="ISME J.">
        <title>Microbial stratification in low pH oxic and suboxic macroscopic growths along an acid mine drainage.</title>
        <authorList>
            <person name="Mendez-Garcia C."/>
            <person name="Mesa V."/>
            <person name="Sprenger R.R."/>
            <person name="Richter M."/>
            <person name="Diez M.S."/>
            <person name="Solano J."/>
            <person name="Bargiela R."/>
            <person name="Golyshina O.V."/>
            <person name="Manteca A."/>
            <person name="Ramos J.L."/>
            <person name="Gallego J.R."/>
            <person name="Llorente I."/>
            <person name="Martins Dos Santos V.A."/>
            <person name="Jensen O.N."/>
            <person name="Pelaez A.I."/>
            <person name="Sanchez J."/>
            <person name="Ferrer M."/>
        </authorList>
    </citation>
    <scope>NUCLEOTIDE SEQUENCE</scope>
</reference>
<dbReference type="AlphaFoldDB" id="T0Z5W3"/>
<comment type="catalytic activity">
    <reaction evidence="6">
        <text>a 2'-deoxyadenosine in DNA + S-adenosyl-L-methionine = an N(6)-methyl-2'-deoxyadenosine in DNA + S-adenosyl-L-homocysteine + H(+)</text>
        <dbReference type="Rhea" id="RHEA:15197"/>
        <dbReference type="Rhea" id="RHEA-COMP:12418"/>
        <dbReference type="Rhea" id="RHEA-COMP:12419"/>
        <dbReference type="ChEBI" id="CHEBI:15378"/>
        <dbReference type="ChEBI" id="CHEBI:57856"/>
        <dbReference type="ChEBI" id="CHEBI:59789"/>
        <dbReference type="ChEBI" id="CHEBI:90615"/>
        <dbReference type="ChEBI" id="CHEBI:90616"/>
        <dbReference type="EC" id="2.1.1.72"/>
    </reaction>
</comment>
<dbReference type="EC" id="2.1.1.72" evidence="1"/>
<dbReference type="GO" id="GO:0003677">
    <property type="term" value="F:DNA binding"/>
    <property type="evidence" value="ECO:0007669"/>
    <property type="project" value="InterPro"/>
</dbReference>
<evidence type="ECO:0000256" key="4">
    <source>
        <dbReference type="ARBA" id="ARBA00022691"/>
    </source>
</evidence>
<sequence length="186" mass="20814">MTPDEKARLARNFKGYDISPDMVRLSLVNLYLHGFSDPHIVEYDTLTSDERWNEFADVILANPPFMSPKGGIKPHKRFSIQAKRSEVLFVDYMAEHLTPQGRAAIIVPEGIIFQSQTAYKQLRKLLVETALVAVVSLPAGVFQPYSGVKTSILILDKSLAKQSDTIAFFRVDNDGYGLGAQRRAID</sequence>
<evidence type="ECO:0000256" key="2">
    <source>
        <dbReference type="ARBA" id="ARBA00022603"/>
    </source>
</evidence>
<keyword evidence="2" id="KW-0489">Methyltransferase</keyword>
<evidence type="ECO:0000313" key="8">
    <source>
        <dbReference type="EMBL" id="EQD40423.1"/>
    </source>
</evidence>
<protein>
    <recommendedName>
        <fullName evidence="1">site-specific DNA-methyltransferase (adenine-specific)</fullName>
        <ecNumber evidence="1">2.1.1.72</ecNumber>
    </recommendedName>
</protein>
<evidence type="ECO:0000256" key="6">
    <source>
        <dbReference type="ARBA" id="ARBA00047942"/>
    </source>
</evidence>
<dbReference type="PRINTS" id="PR00507">
    <property type="entry name" value="N12N6MTFRASE"/>
</dbReference>
<evidence type="ECO:0000256" key="3">
    <source>
        <dbReference type="ARBA" id="ARBA00022679"/>
    </source>
</evidence>
<dbReference type="PANTHER" id="PTHR42933:SF3">
    <property type="entry name" value="TYPE I RESTRICTION ENZYME MJAVIII METHYLASE SUBUNIT"/>
    <property type="match status" value="1"/>
</dbReference>
<dbReference type="PANTHER" id="PTHR42933">
    <property type="entry name" value="SLR6095 PROTEIN"/>
    <property type="match status" value="1"/>
</dbReference>
<dbReference type="InterPro" id="IPR029063">
    <property type="entry name" value="SAM-dependent_MTases_sf"/>
</dbReference>
<dbReference type="InterPro" id="IPR003356">
    <property type="entry name" value="DNA_methylase_A-5"/>
</dbReference>
<dbReference type="EMBL" id="AUZY01009922">
    <property type="protein sequence ID" value="EQD40423.1"/>
    <property type="molecule type" value="Genomic_DNA"/>
</dbReference>
<organism evidence="8">
    <name type="scientific">mine drainage metagenome</name>
    <dbReference type="NCBI Taxonomy" id="410659"/>
    <lineage>
        <taxon>unclassified sequences</taxon>
        <taxon>metagenomes</taxon>
        <taxon>ecological metagenomes</taxon>
    </lineage>
</organism>
<dbReference type="InterPro" id="IPR051537">
    <property type="entry name" value="DNA_Adenine_Mtase"/>
</dbReference>
<dbReference type="GO" id="GO:0009307">
    <property type="term" value="P:DNA restriction-modification system"/>
    <property type="evidence" value="ECO:0007669"/>
    <property type="project" value="UniProtKB-KW"/>
</dbReference>
<proteinExistence type="predicted"/>
<dbReference type="Gene3D" id="3.40.50.150">
    <property type="entry name" value="Vaccinia Virus protein VP39"/>
    <property type="match status" value="1"/>
</dbReference>
<dbReference type="Pfam" id="PF02384">
    <property type="entry name" value="N6_Mtase"/>
    <property type="match status" value="1"/>
</dbReference>
<dbReference type="GO" id="GO:0009007">
    <property type="term" value="F:site-specific DNA-methyltransferase (adenine-specific) activity"/>
    <property type="evidence" value="ECO:0007669"/>
    <property type="project" value="UniProtKB-EC"/>
</dbReference>
<feature type="domain" description="DNA methylase adenine-specific" evidence="7">
    <location>
        <begin position="12"/>
        <end position="173"/>
    </location>
</feature>
<reference evidence="8" key="1">
    <citation type="submission" date="2013-08" db="EMBL/GenBank/DDBJ databases">
        <authorList>
            <person name="Mendez C."/>
            <person name="Richter M."/>
            <person name="Ferrer M."/>
            <person name="Sanchez J."/>
        </authorList>
    </citation>
    <scope>NUCLEOTIDE SEQUENCE</scope>
</reference>
<gene>
    <name evidence="8" type="ORF">B1B_14926</name>
</gene>
<keyword evidence="4" id="KW-0949">S-adenosyl-L-methionine</keyword>
<evidence type="ECO:0000256" key="1">
    <source>
        <dbReference type="ARBA" id="ARBA00011900"/>
    </source>
</evidence>
<keyword evidence="5" id="KW-0680">Restriction system</keyword>
<dbReference type="GO" id="GO:0032259">
    <property type="term" value="P:methylation"/>
    <property type="evidence" value="ECO:0007669"/>
    <property type="project" value="UniProtKB-KW"/>
</dbReference>
<name>T0Z5W3_9ZZZZ</name>
<evidence type="ECO:0000259" key="7">
    <source>
        <dbReference type="Pfam" id="PF02384"/>
    </source>
</evidence>
<keyword evidence="3" id="KW-0808">Transferase</keyword>
<feature type="non-terminal residue" evidence="8">
    <location>
        <position position="186"/>
    </location>
</feature>
<evidence type="ECO:0000256" key="5">
    <source>
        <dbReference type="ARBA" id="ARBA00022747"/>
    </source>
</evidence>
<comment type="caution">
    <text evidence="8">The sequence shown here is derived from an EMBL/GenBank/DDBJ whole genome shotgun (WGS) entry which is preliminary data.</text>
</comment>
<dbReference type="GO" id="GO:0008170">
    <property type="term" value="F:N-methyltransferase activity"/>
    <property type="evidence" value="ECO:0007669"/>
    <property type="project" value="InterPro"/>
</dbReference>